<dbReference type="SUPFAM" id="SSF81901">
    <property type="entry name" value="HCP-like"/>
    <property type="match status" value="1"/>
</dbReference>
<sequence length="333" mass="38284">MKGVIRVLCGMLLGVSLSSFAINEIEDISPQDAFEKGSTLRLQYHNEQALHYLKYAADEGHSMAALLYADELATLPHAARREDEIVEYTFKSADSGNVWAMQRLAKTNRSGDEEQRIQWQTHFLTALEKAAEEGNSKAMLALFYRDREDNYKQAKFWLRKALEQGYLPAQYAKIELVEHGYEEWFVLPGNRLKTVKKQYVELAETGYLPAIKKTIQLMIDTDKTHEAVVWMEKAVDQGDATSLALLAKAYAGNFTKTRVETNLVKSYSYYQNYLDAIGSDRLIGTRKRIEKEELAVKEKLTEEQLAAADLLHQEYRASHTVKQFEMPWKYEME</sequence>
<protein>
    <recommendedName>
        <fullName evidence="4">Sel1 repeat family protein</fullName>
    </recommendedName>
</protein>
<keyword evidence="1" id="KW-0732">Signal</keyword>
<dbReference type="PANTHER" id="PTHR11102">
    <property type="entry name" value="SEL-1-LIKE PROTEIN"/>
    <property type="match status" value="1"/>
</dbReference>
<evidence type="ECO:0000313" key="2">
    <source>
        <dbReference type="EMBL" id="GLQ74305.1"/>
    </source>
</evidence>
<dbReference type="EMBL" id="BSNX01000055">
    <property type="protein sequence ID" value="GLQ74305.1"/>
    <property type="molecule type" value="Genomic_DNA"/>
</dbReference>
<gene>
    <name evidence="2" type="ORF">GCM10007932_36660</name>
</gene>
<dbReference type="InterPro" id="IPR011990">
    <property type="entry name" value="TPR-like_helical_dom_sf"/>
</dbReference>
<comment type="caution">
    <text evidence="2">The sequence shown here is derived from an EMBL/GenBank/DDBJ whole genome shotgun (WGS) entry which is preliminary data.</text>
</comment>
<evidence type="ECO:0000313" key="3">
    <source>
        <dbReference type="Proteomes" id="UP001156690"/>
    </source>
</evidence>
<reference evidence="3" key="1">
    <citation type="journal article" date="2019" name="Int. J. Syst. Evol. Microbiol.">
        <title>The Global Catalogue of Microorganisms (GCM) 10K type strain sequencing project: providing services to taxonomists for standard genome sequencing and annotation.</title>
        <authorList>
            <consortium name="The Broad Institute Genomics Platform"/>
            <consortium name="The Broad Institute Genome Sequencing Center for Infectious Disease"/>
            <person name="Wu L."/>
            <person name="Ma J."/>
        </authorList>
    </citation>
    <scope>NUCLEOTIDE SEQUENCE [LARGE SCALE GENOMIC DNA]</scope>
    <source>
        <strain evidence="3">NBRC 15640</strain>
    </source>
</reference>
<dbReference type="PANTHER" id="PTHR11102:SF160">
    <property type="entry name" value="ERAD-ASSOCIATED E3 UBIQUITIN-PROTEIN LIGASE COMPONENT HRD3"/>
    <property type="match status" value="1"/>
</dbReference>
<feature type="chain" id="PRO_5043405798" description="Sel1 repeat family protein" evidence="1">
    <location>
        <begin position="22"/>
        <end position="333"/>
    </location>
</feature>
<evidence type="ECO:0008006" key="4">
    <source>
        <dbReference type="Google" id="ProtNLM"/>
    </source>
</evidence>
<accession>A0AAV5NUM3</accession>
<dbReference type="Proteomes" id="UP001156690">
    <property type="component" value="Unassembled WGS sequence"/>
</dbReference>
<dbReference type="RefSeq" id="WP_126607159.1">
    <property type="nucleotide sequence ID" value="NZ_AP025145.1"/>
</dbReference>
<feature type="signal peptide" evidence="1">
    <location>
        <begin position="1"/>
        <end position="21"/>
    </location>
</feature>
<evidence type="ECO:0000256" key="1">
    <source>
        <dbReference type="SAM" id="SignalP"/>
    </source>
</evidence>
<dbReference type="AlphaFoldDB" id="A0AAV5NUM3"/>
<dbReference type="Gene3D" id="1.25.40.10">
    <property type="entry name" value="Tetratricopeptide repeat domain"/>
    <property type="match status" value="1"/>
</dbReference>
<dbReference type="InterPro" id="IPR050767">
    <property type="entry name" value="Sel1_AlgK"/>
</dbReference>
<keyword evidence="3" id="KW-1185">Reference proteome</keyword>
<organism evidence="2 3">
    <name type="scientific">Vibrio penaeicida</name>
    <dbReference type="NCBI Taxonomy" id="104609"/>
    <lineage>
        <taxon>Bacteria</taxon>
        <taxon>Pseudomonadati</taxon>
        <taxon>Pseudomonadota</taxon>
        <taxon>Gammaproteobacteria</taxon>
        <taxon>Vibrionales</taxon>
        <taxon>Vibrionaceae</taxon>
        <taxon>Vibrio</taxon>
    </lineage>
</organism>
<proteinExistence type="predicted"/>
<name>A0AAV5NUM3_9VIBR</name>